<dbReference type="EMBL" id="BCMM01000045">
    <property type="protein sequence ID" value="GAQ66824.1"/>
    <property type="molecule type" value="Genomic_DNA"/>
</dbReference>
<protein>
    <submittedName>
        <fullName evidence="2">Uncharacterized protein</fullName>
    </submittedName>
</protein>
<reference evidence="3" key="3">
    <citation type="submission" date="2016-02" db="EMBL/GenBank/DDBJ databases">
        <title>Draft genome of pathogenic Streptomyces sp. in Japan.</title>
        <authorList>
            <person name="Tomihama T."/>
            <person name="Ikenaga M."/>
            <person name="Sakai M."/>
            <person name="Okubo T."/>
            <person name="Ikeda S."/>
        </authorList>
    </citation>
    <scope>NUCLEOTIDE SEQUENCE [LARGE SCALE GENOMIC DNA]</scope>
    <source>
        <strain evidence="3">S58</strain>
    </source>
</reference>
<accession>A0A100JW83</accession>
<dbReference type="RefSeq" id="WP_059083936.1">
    <property type="nucleotide sequence ID" value="NZ_BCMM01000045.1"/>
</dbReference>
<dbReference type="Proteomes" id="UP000067448">
    <property type="component" value="Unassembled WGS sequence"/>
</dbReference>
<gene>
    <name evidence="2" type="ORF">SsS58_07263</name>
</gene>
<reference evidence="3" key="1">
    <citation type="submission" date="2015-11" db="EMBL/GenBank/DDBJ databases">
        <authorList>
            <consortium name="Cross-ministerial Strategic Innovation Promotion Program (SIP) consortium"/>
            <person name="Tomihama T."/>
            <person name="Ikenaga M."/>
            <person name="Sakai M."/>
            <person name="Okubo T."/>
            <person name="Ikeda S."/>
        </authorList>
    </citation>
    <scope>NUCLEOTIDE SEQUENCE [LARGE SCALE GENOMIC DNA]</scope>
    <source>
        <strain evidence="3">S58</strain>
    </source>
</reference>
<name>A0A100JW83_STRSC</name>
<sequence length="63" mass="7020">MAGAGVRKGADGIRTSTKVQAVSSNRFPLPRDVHMIPYALSAHRLVLRPVDLMYGSRRSRRDK</sequence>
<evidence type="ECO:0000313" key="3">
    <source>
        <dbReference type="Proteomes" id="UP000067448"/>
    </source>
</evidence>
<proteinExistence type="predicted"/>
<dbReference type="AlphaFoldDB" id="A0A100JW83"/>
<evidence type="ECO:0000313" key="2">
    <source>
        <dbReference type="EMBL" id="GAQ66824.1"/>
    </source>
</evidence>
<feature type="region of interest" description="Disordered" evidence="1">
    <location>
        <begin position="1"/>
        <end position="21"/>
    </location>
</feature>
<evidence type="ECO:0000256" key="1">
    <source>
        <dbReference type="SAM" id="MobiDB-lite"/>
    </source>
</evidence>
<reference evidence="2 3" key="2">
    <citation type="journal article" date="2016" name="Genome Announc.">
        <title>Draft Genome Sequences of Streptomyces scabiei S58, Streptomyces turgidiscabies T45, and Streptomyces acidiscabies a10, the Pathogens of Potato Common Scab, Isolated in Japan.</title>
        <authorList>
            <person name="Tomihama T."/>
            <person name="Nishi Y."/>
            <person name="Sakai M."/>
            <person name="Ikenaga M."/>
            <person name="Okubo T."/>
            <person name="Ikeda S."/>
        </authorList>
    </citation>
    <scope>NUCLEOTIDE SEQUENCE [LARGE SCALE GENOMIC DNA]</scope>
    <source>
        <strain evidence="2 3">S58</strain>
    </source>
</reference>
<organism evidence="2 3">
    <name type="scientific">Streptomyces scabiei</name>
    <dbReference type="NCBI Taxonomy" id="1930"/>
    <lineage>
        <taxon>Bacteria</taxon>
        <taxon>Bacillati</taxon>
        <taxon>Actinomycetota</taxon>
        <taxon>Actinomycetes</taxon>
        <taxon>Kitasatosporales</taxon>
        <taxon>Streptomycetaceae</taxon>
        <taxon>Streptomyces</taxon>
    </lineage>
</organism>
<comment type="caution">
    <text evidence="2">The sequence shown here is derived from an EMBL/GenBank/DDBJ whole genome shotgun (WGS) entry which is preliminary data.</text>
</comment>